<name>A0A915J3H5_ROMCU</name>
<keyword evidence="1" id="KW-1185">Reference proteome</keyword>
<dbReference type="Proteomes" id="UP000887565">
    <property type="component" value="Unplaced"/>
</dbReference>
<protein>
    <submittedName>
        <fullName evidence="2">Uncharacterized protein</fullName>
    </submittedName>
</protein>
<dbReference type="AlphaFoldDB" id="A0A915J3H5"/>
<dbReference type="WBParaSite" id="nRc.2.0.1.t21017-RA">
    <property type="protein sequence ID" value="nRc.2.0.1.t21017-RA"/>
    <property type="gene ID" value="nRc.2.0.1.g21017"/>
</dbReference>
<organism evidence="1 2">
    <name type="scientific">Romanomermis culicivorax</name>
    <name type="common">Nematode worm</name>
    <dbReference type="NCBI Taxonomy" id="13658"/>
    <lineage>
        <taxon>Eukaryota</taxon>
        <taxon>Metazoa</taxon>
        <taxon>Ecdysozoa</taxon>
        <taxon>Nematoda</taxon>
        <taxon>Enoplea</taxon>
        <taxon>Dorylaimia</taxon>
        <taxon>Mermithida</taxon>
        <taxon>Mermithoidea</taxon>
        <taxon>Mermithidae</taxon>
        <taxon>Romanomermis</taxon>
    </lineage>
</organism>
<evidence type="ECO:0000313" key="1">
    <source>
        <dbReference type="Proteomes" id="UP000887565"/>
    </source>
</evidence>
<sequence>MLKNYGCGNINNQFVIGVVSRYIKRPVTSTIPPPRLCYYLIPFCLYVVELSCIMKKSVARSSNAQEEYPRKNIHEKILRVFELEESIDGAEVLAVDEKNVVDRFVKLV</sequence>
<evidence type="ECO:0000313" key="2">
    <source>
        <dbReference type="WBParaSite" id="nRc.2.0.1.t21017-RA"/>
    </source>
</evidence>
<accession>A0A915J3H5</accession>
<reference evidence="2" key="1">
    <citation type="submission" date="2022-11" db="UniProtKB">
        <authorList>
            <consortium name="WormBaseParasite"/>
        </authorList>
    </citation>
    <scope>IDENTIFICATION</scope>
</reference>
<proteinExistence type="predicted"/>